<organism evidence="4 5">
    <name type="scientific">Neolewinella aurantiaca</name>
    <dbReference type="NCBI Taxonomy" id="2602767"/>
    <lineage>
        <taxon>Bacteria</taxon>
        <taxon>Pseudomonadati</taxon>
        <taxon>Bacteroidota</taxon>
        <taxon>Saprospiria</taxon>
        <taxon>Saprospirales</taxon>
        <taxon>Lewinellaceae</taxon>
        <taxon>Neolewinella</taxon>
    </lineage>
</organism>
<evidence type="ECO:0000256" key="2">
    <source>
        <dbReference type="ARBA" id="ARBA00022803"/>
    </source>
</evidence>
<gene>
    <name evidence="4" type="ORF">FUA23_10530</name>
</gene>
<dbReference type="EMBL" id="VOXD01000014">
    <property type="protein sequence ID" value="TXF89394.1"/>
    <property type="molecule type" value="Genomic_DNA"/>
</dbReference>
<keyword evidence="2 3" id="KW-0802">TPR repeat</keyword>
<evidence type="ECO:0000313" key="4">
    <source>
        <dbReference type="EMBL" id="TXF89394.1"/>
    </source>
</evidence>
<protein>
    <submittedName>
        <fullName evidence="4">Tetratricopeptide repeat protein</fullName>
    </submittedName>
</protein>
<dbReference type="AlphaFoldDB" id="A0A5C7FHV0"/>
<keyword evidence="1" id="KW-0677">Repeat</keyword>
<dbReference type="Gene3D" id="1.25.40.10">
    <property type="entry name" value="Tetratricopeptide repeat domain"/>
    <property type="match status" value="2"/>
</dbReference>
<evidence type="ECO:0000313" key="5">
    <source>
        <dbReference type="Proteomes" id="UP000321907"/>
    </source>
</evidence>
<dbReference type="InterPro" id="IPR050498">
    <property type="entry name" value="Ycf3"/>
</dbReference>
<comment type="caution">
    <text evidence="4">The sequence shown here is derived from an EMBL/GenBank/DDBJ whole genome shotgun (WGS) entry which is preliminary data.</text>
</comment>
<proteinExistence type="predicted"/>
<dbReference type="PANTHER" id="PTHR44858:SF1">
    <property type="entry name" value="UDP-N-ACETYLGLUCOSAMINE--PEPTIDE N-ACETYLGLUCOSAMINYLTRANSFERASE SPINDLY-RELATED"/>
    <property type="match status" value="1"/>
</dbReference>
<dbReference type="Proteomes" id="UP000321907">
    <property type="component" value="Unassembled WGS sequence"/>
</dbReference>
<keyword evidence="5" id="KW-1185">Reference proteome</keyword>
<dbReference type="PANTHER" id="PTHR44858">
    <property type="entry name" value="TETRATRICOPEPTIDE REPEAT PROTEIN 6"/>
    <property type="match status" value="1"/>
</dbReference>
<dbReference type="InterPro" id="IPR019734">
    <property type="entry name" value="TPR_rpt"/>
</dbReference>
<reference evidence="4 5" key="1">
    <citation type="submission" date="2019-08" db="EMBL/GenBank/DDBJ databases">
        <title>Lewinella sp. strain SSH13 Genome sequencing and assembly.</title>
        <authorList>
            <person name="Kim I."/>
        </authorList>
    </citation>
    <scope>NUCLEOTIDE SEQUENCE [LARGE SCALE GENOMIC DNA]</scope>
    <source>
        <strain evidence="4 5">SSH13</strain>
    </source>
</reference>
<dbReference type="OrthoDB" id="965869at2"/>
<name>A0A5C7FHV0_9BACT</name>
<dbReference type="PROSITE" id="PS50005">
    <property type="entry name" value="TPR"/>
    <property type="match status" value="1"/>
</dbReference>
<dbReference type="Pfam" id="PF13414">
    <property type="entry name" value="TPR_11"/>
    <property type="match status" value="1"/>
</dbReference>
<dbReference type="RefSeq" id="WP_147930704.1">
    <property type="nucleotide sequence ID" value="NZ_VOXD01000014.1"/>
</dbReference>
<accession>A0A5C7FHV0</accession>
<sequence>MSEYRIIIAGQLEFGSERVFNQVVEQYTHRMEHYYKNDILLKPEEFFKPEELTLDVPRTVVVGSERHWLNTLNLLERVVSFSMAGSLNLWRLSAGTILDHHVLEPHSDRTTVQLFNKGRQLVNQEDKEQEALAMMTKVVGRFERHAQAYERRGFVNLRLRNIDDAIYDYNKSLKINPSMPESHYGRGIAYSRKEMWEEAAADFEAVTKNSIPHQAIYWMAQVALGDTFLKLNQPAEALRVYNMFSKRKQRIASLDRYDRRVNNTFGKLLVTAGRAGDAIFAFERSLNGADDPKAPSTDEVNYEIGRAYEANGKIPKAIEHWKKAGDFPAAKDALKKSSVGA</sequence>
<feature type="repeat" description="TPR" evidence="3">
    <location>
        <begin position="146"/>
        <end position="179"/>
    </location>
</feature>
<dbReference type="InterPro" id="IPR011990">
    <property type="entry name" value="TPR-like_helical_dom_sf"/>
</dbReference>
<dbReference type="SUPFAM" id="SSF48452">
    <property type="entry name" value="TPR-like"/>
    <property type="match status" value="1"/>
</dbReference>
<evidence type="ECO:0000256" key="1">
    <source>
        <dbReference type="ARBA" id="ARBA00022737"/>
    </source>
</evidence>
<evidence type="ECO:0000256" key="3">
    <source>
        <dbReference type="PROSITE-ProRule" id="PRU00339"/>
    </source>
</evidence>
<dbReference type="SMART" id="SM00028">
    <property type="entry name" value="TPR"/>
    <property type="match status" value="4"/>
</dbReference>